<dbReference type="AlphaFoldDB" id="A0AAD8SS71"/>
<evidence type="ECO:0000313" key="3">
    <source>
        <dbReference type="EMBL" id="KAK1663462.1"/>
    </source>
</evidence>
<dbReference type="EMBL" id="JAUUTY010000003">
    <property type="protein sequence ID" value="KAK1663462.1"/>
    <property type="molecule type" value="Genomic_DNA"/>
</dbReference>
<evidence type="ECO:0000313" key="4">
    <source>
        <dbReference type="Proteomes" id="UP001231189"/>
    </source>
</evidence>
<keyword evidence="4" id="KW-1185">Reference proteome</keyword>
<proteinExistence type="predicted"/>
<feature type="region of interest" description="Disordered" evidence="2">
    <location>
        <begin position="1"/>
        <end position="23"/>
    </location>
</feature>
<evidence type="ECO:0000256" key="2">
    <source>
        <dbReference type="SAM" id="MobiDB-lite"/>
    </source>
</evidence>
<evidence type="ECO:0000256" key="1">
    <source>
        <dbReference type="SAM" id="Coils"/>
    </source>
</evidence>
<feature type="coiled-coil region" evidence="1">
    <location>
        <begin position="90"/>
        <end position="124"/>
    </location>
</feature>
<gene>
    <name evidence="3" type="ORF">QYE76_051621</name>
</gene>
<reference evidence="3" key="1">
    <citation type="submission" date="2023-07" db="EMBL/GenBank/DDBJ databases">
        <title>A chromosome-level genome assembly of Lolium multiflorum.</title>
        <authorList>
            <person name="Chen Y."/>
            <person name="Copetti D."/>
            <person name="Kolliker R."/>
            <person name="Studer B."/>
        </authorList>
    </citation>
    <scope>NUCLEOTIDE SEQUENCE</scope>
    <source>
        <strain evidence="3">02402/16</strain>
        <tissue evidence="3">Leaf</tissue>
    </source>
</reference>
<accession>A0AAD8SS71</accession>
<name>A0AAD8SS71_LOLMU</name>
<protein>
    <submittedName>
        <fullName evidence="3">Uncharacterized protein</fullName>
    </submittedName>
</protein>
<keyword evidence="1" id="KW-0175">Coiled coil</keyword>
<organism evidence="3 4">
    <name type="scientific">Lolium multiflorum</name>
    <name type="common">Italian ryegrass</name>
    <name type="synonym">Lolium perenne subsp. multiflorum</name>
    <dbReference type="NCBI Taxonomy" id="4521"/>
    <lineage>
        <taxon>Eukaryota</taxon>
        <taxon>Viridiplantae</taxon>
        <taxon>Streptophyta</taxon>
        <taxon>Embryophyta</taxon>
        <taxon>Tracheophyta</taxon>
        <taxon>Spermatophyta</taxon>
        <taxon>Magnoliopsida</taxon>
        <taxon>Liliopsida</taxon>
        <taxon>Poales</taxon>
        <taxon>Poaceae</taxon>
        <taxon>BOP clade</taxon>
        <taxon>Pooideae</taxon>
        <taxon>Poodae</taxon>
        <taxon>Poeae</taxon>
        <taxon>Poeae Chloroplast Group 2 (Poeae type)</taxon>
        <taxon>Loliodinae</taxon>
        <taxon>Loliinae</taxon>
        <taxon>Lolium</taxon>
    </lineage>
</organism>
<comment type="caution">
    <text evidence="3">The sequence shown here is derived from an EMBL/GenBank/DDBJ whole genome shotgun (WGS) entry which is preliminary data.</text>
</comment>
<dbReference type="Proteomes" id="UP001231189">
    <property type="component" value="Unassembled WGS sequence"/>
</dbReference>
<sequence>MGHRGCHRQGSLSLAGHIQKERRETKVEPSFFTVWKRTRTLDEPDPDRKGSMWVSDGSELRYTEYCKKLGEMRGTDVDPLSVPFDPEAQVEEQNKLREEAEARAQRMEEQMMLHQQQLAQQQKTMEWMTEQMSQQRDHMRMLAMQPGGVTLPPLAPPPFTFPWAPPSSGSNNMPLGGLGNQEGTPPVPPMAGSHVVISQV</sequence>